<sequence length="48" mass="5371">MFIPLLAHLWHSSSTICLMTGSVESSRTWITRRSAGQERLEAAPIESL</sequence>
<dbReference type="AlphaFoldDB" id="A0A2P2QLW4"/>
<proteinExistence type="predicted"/>
<organism evidence="1">
    <name type="scientific">Rhizophora mucronata</name>
    <name type="common">Asiatic mangrove</name>
    <dbReference type="NCBI Taxonomy" id="61149"/>
    <lineage>
        <taxon>Eukaryota</taxon>
        <taxon>Viridiplantae</taxon>
        <taxon>Streptophyta</taxon>
        <taxon>Embryophyta</taxon>
        <taxon>Tracheophyta</taxon>
        <taxon>Spermatophyta</taxon>
        <taxon>Magnoliopsida</taxon>
        <taxon>eudicotyledons</taxon>
        <taxon>Gunneridae</taxon>
        <taxon>Pentapetalae</taxon>
        <taxon>rosids</taxon>
        <taxon>fabids</taxon>
        <taxon>Malpighiales</taxon>
        <taxon>Rhizophoraceae</taxon>
        <taxon>Rhizophora</taxon>
    </lineage>
</organism>
<evidence type="ECO:0000313" key="1">
    <source>
        <dbReference type="EMBL" id="MBX67992.1"/>
    </source>
</evidence>
<keyword evidence="1" id="KW-0808">Transferase</keyword>
<protein>
    <submittedName>
        <fullName evidence="1">Transferase transferring glycosyl groups</fullName>
    </submittedName>
</protein>
<accession>A0A2P2QLW4</accession>
<dbReference type="EMBL" id="GGEC01087508">
    <property type="protein sequence ID" value="MBX67992.1"/>
    <property type="molecule type" value="Transcribed_RNA"/>
</dbReference>
<reference evidence="1" key="1">
    <citation type="submission" date="2018-02" db="EMBL/GenBank/DDBJ databases">
        <title>Rhizophora mucronata_Transcriptome.</title>
        <authorList>
            <person name="Meera S.P."/>
            <person name="Sreeshan A."/>
            <person name="Augustine A."/>
        </authorList>
    </citation>
    <scope>NUCLEOTIDE SEQUENCE</scope>
    <source>
        <tissue evidence="1">Leaf</tissue>
    </source>
</reference>
<dbReference type="GO" id="GO:0016740">
    <property type="term" value="F:transferase activity"/>
    <property type="evidence" value="ECO:0007669"/>
    <property type="project" value="UniProtKB-KW"/>
</dbReference>
<name>A0A2P2QLW4_RHIMU</name>